<dbReference type="InterPro" id="IPR010982">
    <property type="entry name" value="Lambda_DNA-bd_dom_sf"/>
</dbReference>
<dbReference type="Gene3D" id="1.10.260.40">
    <property type="entry name" value="lambda repressor-like DNA-binding domains"/>
    <property type="match status" value="1"/>
</dbReference>
<proteinExistence type="predicted"/>
<protein>
    <recommendedName>
        <fullName evidence="1">HTH cro/C1-type domain-containing protein</fullName>
    </recommendedName>
</protein>
<name>A0A318KB63_9NOCA</name>
<evidence type="ECO:0000259" key="1">
    <source>
        <dbReference type="PROSITE" id="PS50943"/>
    </source>
</evidence>
<evidence type="ECO:0000313" key="2">
    <source>
        <dbReference type="EMBL" id="PXX68992.1"/>
    </source>
</evidence>
<evidence type="ECO:0000313" key="3">
    <source>
        <dbReference type="Proteomes" id="UP000247569"/>
    </source>
</evidence>
<organism evidence="2 3">
    <name type="scientific">Nocardia tenerifensis</name>
    <dbReference type="NCBI Taxonomy" id="228006"/>
    <lineage>
        <taxon>Bacteria</taxon>
        <taxon>Bacillati</taxon>
        <taxon>Actinomycetota</taxon>
        <taxon>Actinomycetes</taxon>
        <taxon>Mycobacteriales</taxon>
        <taxon>Nocardiaceae</taxon>
        <taxon>Nocardia</taxon>
    </lineage>
</organism>
<keyword evidence="3" id="KW-1185">Reference proteome</keyword>
<sequence length="153" mass="16221">MVSTEVTEMTNDAQANGSLTLSHKINRLFAVVHPRSAPERSNATVAAQAGDYLRRTVTASQLERLRSGEFDGEKGSAAVEPDLLAAIAQSFGVAADYLTTTGPAAAAIDRELELLATMRDANVSSIALRGSNVDQSILARIIESTDRPVPPSR</sequence>
<dbReference type="EMBL" id="QJKF01000002">
    <property type="protein sequence ID" value="PXX68992.1"/>
    <property type="molecule type" value="Genomic_DNA"/>
</dbReference>
<gene>
    <name evidence="2" type="ORF">DFR70_102678</name>
</gene>
<dbReference type="AlphaFoldDB" id="A0A318KB63"/>
<dbReference type="InterPro" id="IPR001387">
    <property type="entry name" value="Cro/C1-type_HTH"/>
</dbReference>
<reference evidence="2 3" key="1">
    <citation type="submission" date="2018-05" db="EMBL/GenBank/DDBJ databases">
        <title>Genomic Encyclopedia of Type Strains, Phase IV (KMG-IV): sequencing the most valuable type-strain genomes for metagenomic binning, comparative biology and taxonomic classification.</title>
        <authorList>
            <person name="Goeker M."/>
        </authorList>
    </citation>
    <scope>NUCLEOTIDE SEQUENCE [LARGE SCALE GENOMIC DNA]</scope>
    <source>
        <strain evidence="2 3">DSM 44704</strain>
    </source>
</reference>
<dbReference type="PROSITE" id="PS50943">
    <property type="entry name" value="HTH_CROC1"/>
    <property type="match status" value="1"/>
</dbReference>
<feature type="domain" description="HTH cro/C1-type" evidence="1">
    <location>
        <begin position="73"/>
        <end position="98"/>
    </location>
</feature>
<comment type="caution">
    <text evidence="2">The sequence shown here is derived from an EMBL/GenBank/DDBJ whole genome shotgun (WGS) entry which is preliminary data.</text>
</comment>
<dbReference type="GO" id="GO:0003677">
    <property type="term" value="F:DNA binding"/>
    <property type="evidence" value="ECO:0007669"/>
    <property type="project" value="InterPro"/>
</dbReference>
<accession>A0A318KB63</accession>
<dbReference type="Proteomes" id="UP000247569">
    <property type="component" value="Unassembled WGS sequence"/>
</dbReference>